<reference evidence="14" key="1">
    <citation type="submission" date="2022-08" db="EMBL/GenBank/DDBJ databases">
        <authorList>
            <person name="Gutierrez-Valencia J."/>
        </authorList>
    </citation>
    <scope>NUCLEOTIDE SEQUENCE</scope>
</reference>
<keyword evidence="8" id="KW-0547">Nucleotide-binding</keyword>
<dbReference type="SUPFAM" id="SSF53335">
    <property type="entry name" value="S-adenosyl-L-methionine-dependent methyltransferases"/>
    <property type="match status" value="1"/>
</dbReference>
<evidence type="ECO:0000256" key="7">
    <source>
        <dbReference type="ARBA" id="ARBA00022694"/>
    </source>
</evidence>
<dbReference type="SUPFAM" id="SSF53748">
    <property type="entry name" value="Phosphoglycerate kinase"/>
    <property type="match status" value="1"/>
</dbReference>
<name>A0AAV0PMA4_9ROSI</name>
<dbReference type="EC" id="2.7.2.3" evidence="12"/>
<evidence type="ECO:0000256" key="5">
    <source>
        <dbReference type="ARBA" id="ARBA00022679"/>
    </source>
</evidence>
<dbReference type="PRINTS" id="PR00477">
    <property type="entry name" value="PHGLYCKINASE"/>
</dbReference>
<dbReference type="Gene3D" id="3.40.50.150">
    <property type="entry name" value="Vaccinia Virus protein VP39"/>
    <property type="match status" value="1"/>
</dbReference>
<keyword evidence="10" id="KW-0067">ATP-binding</keyword>
<comment type="catalytic activity">
    <reaction evidence="1">
        <text>guanosine(46) in tRNA + S-adenosyl-L-methionine = N(7)-methylguanosine(46) in tRNA + S-adenosyl-L-homocysteine</text>
        <dbReference type="Rhea" id="RHEA:42708"/>
        <dbReference type="Rhea" id="RHEA-COMP:10188"/>
        <dbReference type="Rhea" id="RHEA-COMP:10189"/>
        <dbReference type="ChEBI" id="CHEBI:57856"/>
        <dbReference type="ChEBI" id="CHEBI:59789"/>
        <dbReference type="ChEBI" id="CHEBI:74269"/>
        <dbReference type="ChEBI" id="CHEBI:74480"/>
        <dbReference type="EC" id="2.1.1.33"/>
    </reaction>
</comment>
<keyword evidence="4" id="KW-0489">Methyltransferase</keyword>
<evidence type="ECO:0000256" key="13">
    <source>
        <dbReference type="RuleBase" id="RU000696"/>
    </source>
</evidence>
<dbReference type="InterPro" id="IPR003358">
    <property type="entry name" value="tRNA_(Gua-N-7)_MeTrfase_Trmb"/>
</dbReference>
<comment type="caution">
    <text evidence="14">The sequence shown here is derived from an EMBL/GenBank/DDBJ whole genome shotgun (WGS) entry which is preliminary data.</text>
</comment>
<dbReference type="InterPro" id="IPR001576">
    <property type="entry name" value="Phosphoglycerate_kinase"/>
</dbReference>
<evidence type="ECO:0000256" key="12">
    <source>
        <dbReference type="RuleBase" id="RU000532"/>
    </source>
</evidence>
<evidence type="ECO:0000256" key="11">
    <source>
        <dbReference type="ARBA" id="ARBA00022842"/>
    </source>
</evidence>
<keyword evidence="7" id="KW-0819">tRNA processing</keyword>
<dbReference type="InterPro" id="IPR015824">
    <property type="entry name" value="Phosphoglycerate_kinase_N"/>
</dbReference>
<keyword evidence="11" id="KW-0460">Magnesium</keyword>
<dbReference type="EMBL" id="CAMGYJ010000009">
    <property type="protein sequence ID" value="CAI0471411.1"/>
    <property type="molecule type" value="Genomic_DNA"/>
</dbReference>
<evidence type="ECO:0000256" key="2">
    <source>
        <dbReference type="ARBA" id="ARBA00001946"/>
    </source>
</evidence>
<dbReference type="PANTHER" id="PTHR11406">
    <property type="entry name" value="PHOSPHOGLYCERATE KINASE"/>
    <property type="match status" value="1"/>
</dbReference>
<dbReference type="Pfam" id="PF02390">
    <property type="entry name" value="Methyltransf_4"/>
    <property type="match status" value="1"/>
</dbReference>
<dbReference type="PROSITE" id="PS51625">
    <property type="entry name" value="SAM_MT_TRMB"/>
    <property type="match status" value="1"/>
</dbReference>
<evidence type="ECO:0000256" key="1">
    <source>
        <dbReference type="ARBA" id="ARBA00000142"/>
    </source>
</evidence>
<gene>
    <name evidence="14" type="ORF">LITE_LOCUS38895</name>
</gene>
<dbReference type="GO" id="GO:0004618">
    <property type="term" value="F:phosphoglycerate kinase activity"/>
    <property type="evidence" value="ECO:0007669"/>
    <property type="project" value="UniProtKB-EC"/>
</dbReference>
<dbReference type="GO" id="GO:0005524">
    <property type="term" value="F:ATP binding"/>
    <property type="evidence" value="ECO:0007669"/>
    <property type="project" value="UniProtKB-KW"/>
</dbReference>
<keyword evidence="6" id="KW-0949">S-adenosyl-L-methionine</keyword>
<dbReference type="GO" id="GO:0005829">
    <property type="term" value="C:cytosol"/>
    <property type="evidence" value="ECO:0007669"/>
    <property type="project" value="TreeGrafter"/>
</dbReference>
<keyword evidence="9 12" id="KW-0418">Kinase</keyword>
<keyword evidence="15" id="KW-1185">Reference proteome</keyword>
<proteinExistence type="inferred from homology"/>
<dbReference type="FunFam" id="3.40.50.150:FF:000194">
    <property type="entry name" value="Phosphoglycerate kinase"/>
    <property type="match status" value="1"/>
</dbReference>
<comment type="subunit">
    <text evidence="13">Monomer.</text>
</comment>
<dbReference type="InterPro" id="IPR029063">
    <property type="entry name" value="SAM-dependent_MTases_sf"/>
</dbReference>
<sequence length="707" mass="78812">MKESSKVVEICFGSGWMDRTVNPVQAPAFLNGSVFYGCPSPILRWAHPKCRSCFGKRLELTRRRLFAARGARLYLRGDLVAVDRVKKSSIEYETGYLCEGKSENFPHIQTLKNFPKEELSGKVVMVRFDSSILLGEKLDKNSLAVSNALFTVQYLLATAEKVILVSDWKREVSSKLLDSQSVSDILSSLLRRKVVSLKCLSCGVPFKRELLEEADIFLLENLSGFRKEVANCPEFSELLSSEVDVFVNDSFSLSHRVLASTVGISRFSPACVAGFQFEESLRELKRVLNTDKRPYIAIIGGANIHGKAAALKRLVSECDGVVFVGMMSLQIMHALEYSIPSTLLEPGSSDAAVEVIQSARYRKIPIITPKDFWCINDSPGYQIEVIPAHRLGEGWVPVDLGPRSLDEMDSLLSSCKKVIWIGPVKFKSSHSSICTDGASQVAQIVDRLAQRNCEIAVVGNKACSAMIKESRSSASCSVIENASVVWEVLKGRKLPGLLALDRAFPFKIDWRMAYRNPAQPLVVDIGSGNGLFLFGMASRRKDQNFLGLEVNKKLVRRCLDGVHQSGIPNGFFIATNATSTFRSIVSSYPGEVVLVSIQCPNPDFNNPEQRWRMVNRTLVEAVVELLAYNGKVFLQSDIETVVLRMTDMFLRHSKGKLSIVRDGTAKWRQQGSWLHENPFGVRSDWEQHVLDRGDPMYRLMLCKSATS</sequence>
<evidence type="ECO:0000256" key="8">
    <source>
        <dbReference type="ARBA" id="ARBA00022741"/>
    </source>
</evidence>
<dbReference type="PANTHER" id="PTHR11406:SF32">
    <property type="entry name" value="PHOSPHOGLYCERATE KINASE"/>
    <property type="match status" value="1"/>
</dbReference>
<dbReference type="Pfam" id="PF00162">
    <property type="entry name" value="PGK"/>
    <property type="match status" value="1"/>
</dbReference>
<dbReference type="Gene3D" id="3.40.50.1260">
    <property type="entry name" value="Phosphoglycerate kinase, N-terminal domain"/>
    <property type="match status" value="2"/>
</dbReference>
<keyword evidence="5 12" id="KW-0808">Transferase</keyword>
<evidence type="ECO:0000313" key="14">
    <source>
        <dbReference type="EMBL" id="CAI0471411.1"/>
    </source>
</evidence>
<evidence type="ECO:0000256" key="4">
    <source>
        <dbReference type="ARBA" id="ARBA00022603"/>
    </source>
</evidence>
<dbReference type="InterPro" id="IPR036043">
    <property type="entry name" value="Phosphoglycerate_kinase_sf"/>
</dbReference>
<comment type="catalytic activity">
    <reaction evidence="12">
        <text>(2R)-3-phosphoglycerate + ATP = (2R)-3-phospho-glyceroyl phosphate + ADP</text>
        <dbReference type="Rhea" id="RHEA:14801"/>
        <dbReference type="ChEBI" id="CHEBI:30616"/>
        <dbReference type="ChEBI" id="CHEBI:57604"/>
        <dbReference type="ChEBI" id="CHEBI:58272"/>
        <dbReference type="ChEBI" id="CHEBI:456216"/>
        <dbReference type="EC" id="2.7.2.3"/>
    </reaction>
</comment>
<dbReference type="GO" id="GO:0008176">
    <property type="term" value="F:tRNA (guanine(46)-N7)-methyltransferase activity"/>
    <property type="evidence" value="ECO:0007669"/>
    <property type="project" value="UniProtKB-EC"/>
</dbReference>
<evidence type="ECO:0000256" key="9">
    <source>
        <dbReference type="ARBA" id="ARBA00022777"/>
    </source>
</evidence>
<evidence type="ECO:0000256" key="10">
    <source>
        <dbReference type="ARBA" id="ARBA00022840"/>
    </source>
</evidence>
<dbReference type="AlphaFoldDB" id="A0AAV0PMA4"/>
<protein>
    <recommendedName>
        <fullName evidence="12">Phosphoglycerate kinase</fullName>
        <ecNumber evidence="12">2.7.2.3</ecNumber>
    </recommendedName>
</protein>
<dbReference type="GO" id="GO:0006096">
    <property type="term" value="P:glycolytic process"/>
    <property type="evidence" value="ECO:0007669"/>
    <property type="project" value="InterPro"/>
</dbReference>
<dbReference type="GO" id="GO:0043531">
    <property type="term" value="F:ADP binding"/>
    <property type="evidence" value="ECO:0007669"/>
    <property type="project" value="TreeGrafter"/>
</dbReference>
<organism evidence="14 15">
    <name type="scientific">Linum tenue</name>
    <dbReference type="NCBI Taxonomy" id="586396"/>
    <lineage>
        <taxon>Eukaryota</taxon>
        <taxon>Viridiplantae</taxon>
        <taxon>Streptophyta</taxon>
        <taxon>Embryophyta</taxon>
        <taxon>Tracheophyta</taxon>
        <taxon>Spermatophyta</taxon>
        <taxon>Magnoliopsida</taxon>
        <taxon>eudicotyledons</taxon>
        <taxon>Gunneridae</taxon>
        <taxon>Pentapetalae</taxon>
        <taxon>rosids</taxon>
        <taxon>fabids</taxon>
        <taxon>Malpighiales</taxon>
        <taxon>Linaceae</taxon>
        <taxon>Linum</taxon>
    </lineage>
</organism>
<evidence type="ECO:0000313" key="15">
    <source>
        <dbReference type="Proteomes" id="UP001154282"/>
    </source>
</evidence>
<evidence type="ECO:0000256" key="6">
    <source>
        <dbReference type="ARBA" id="ARBA00022691"/>
    </source>
</evidence>
<comment type="similarity">
    <text evidence="3 12">Belongs to the phosphoglycerate kinase family.</text>
</comment>
<evidence type="ECO:0000256" key="3">
    <source>
        <dbReference type="ARBA" id="ARBA00008982"/>
    </source>
</evidence>
<dbReference type="GO" id="GO:0006094">
    <property type="term" value="P:gluconeogenesis"/>
    <property type="evidence" value="ECO:0007669"/>
    <property type="project" value="TreeGrafter"/>
</dbReference>
<comment type="cofactor">
    <cofactor evidence="2">
        <name>Mg(2+)</name>
        <dbReference type="ChEBI" id="CHEBI:18420"/>
    </cofactor>
</comment>
<dbReference type="Proteomes" id="UP001154282">
    <property type="component" value="Unassembled WGS sequence"/>
</dbReference>
<accession>A0AAV0PMA4</accession>